<dbReference type="GeneID" id="1442722"/>
<protein>
    <submittedName>
        <fullName evidence="1">Uncharacterized protein</fullName>
    </submittedName>
</protein>
<evidence type="ECO:0000313" key="1">
    <source>
        <dbReference type="EMBL" id="HII61750.1"/>
    </source>
</evidence>
<dbReference type="InterPro" id="IPR011990">
    <property type="entry name" value="TPR-like_helical_dom_sf"/>
</dbReference>
<proteinExistence type="predicted"/>
<evidence type="ECO:0000313" key="2">
    <source>
        <dbReference type="Proteomes" id="UP000617544"/>
    </source>
</evidence>
<accession>A0A832T389</accession>
<sequence>MDIDMLLSSPEELEGEGYKNIKEGNLKDGIKMLVRAAKKYEESGELKKAASLYKEAGLLLKDRLRLHEQAKPLIRRVAYLHIKLIEREVDKNEVNLVKLTNSCLSVIEAFTLLEDDNNLKKYAREFAKMFEDLGTNYLEANEVDSAIVSYESAYRYYDLIGDKEGIKKIAGKLIEIFGRIAEEAISEERYEDSGEAFEKVANYVKTIFGYDEKYKELMETAGKHYEKASKLAYAEGDLENLTRLLLKAQYSYLLARNFNRANLIGLNLIKMLNQVVNNLRSEGLFDKVGEKLMEFAEALIALGKIENAMKVYKEALDESGGLIDLRARIRISVIKYLAAKEQDLNMLRALDTIQFLIRNAKFLDAIELAENAIRKYEGGEEILREIYKAEGIVFPEE</sequence>
<dbReference type="Gene3D" id="1.25.40.10">
    <property type="entry name" value="Tetratricopeptide repeat domain"/>
    <property type="match status" value="1"/>
</dbReference>
<gene>
    <name evidence="1" type="ORF">HA331_08445</name>
</gene>
<dbReference type="EMBL" id="DUJN01000007">
    <property type="protein sequence ID" value="HII61750.1"/>
    <property type="molecule type" value="Genomic_DNA"/>
</dbReference>
<dbReference type="AlphaFoldDB" id="A0A832T389"/>
<reference evidence="1" key="1">
    <citation type="journal article" date="2020" name="bioRxiv">
        <title>A rank-normalized archaeal taxonomy based on genome phylogeny resolves widespread incomplete and uneven classifications.</title>
        <authorList>
            <person name="Rinke C."/>
            <person name="Chuvochina M."/>
            <person name="Mussig A.J."/>
            <person name="Chaumeil P.-A."/>
            <person name="Waite D.W."/>
            <person name="Whitman W.B."/>
            <person name="Parks D.H."/>
            <person name="Hugenholtz P."/>
        </authorList>
    </citation>
    <scope>NUCLEOTIDE SEQUENCE</scope>
    <source>
        <strain evidence="1">UBA8834</strain>
    </source>
</reference>
<comment type="caution">
    <text evidence="1">The sequence shown here is derived from an EMBL/GenBank/DDBJ whole genome shotgun (WGS) entry which is preliminary data.</text>
</comment>
<dbReference type="Proteomes" id="UP000617544">
    <property type="component" value="Unassembled WGS sequence"/>
</dbReference>
<dbReference type="SUPFAM" id="SSF48452">
    <property type="entry name" value="TPR-like"/>
    <property type="match status" value="2"/>
</dbReference>
<name>A0A832T389_PYRHR</name>
<dbReference type="RefSeq" id="WP_010885940.1">
    <property type="nucleotide sequence ID" value="NZ_DUJN01000007.1"/>
</dbReference>
<organism evidence="1 2">
    <name type="scientific">Pyrococcus horikoshii</name>
    <dbReference type="NCBI Taxonomy" id="53953"/>
    <lineage>
        <taxon>Archaea</taxon>
        <taxon>Methanobacteriati</taxon>
        <taxon>Methanobacteriota</taxon>
        <taxon>Thermococci</taxon>
        <taxon>Thermococcales</taxon>
        <taxon>Thermococcaceae</taxon>
        <taxon>Pyrococcus</taxon>
    </lineage>
</organism>